<dbReference type="AlphaFoldDB" id="A0AAD7RPY5"/>
<feature type="compositionally biased region" description="Basic residues" evidence="1">
    <location>
        <begin position="105"/>
        <end position="118"/>
    </location>
</feature>
<organism evidence="2 3">
    <name type="scientific">Aldrovandia affinis</name>
    <dbReference type="NCBI Taxonomy" id="143900"/>
    <lineage>
        <taxon>Eukaryota</taxon>
        <taxon>Metazoa</taxon>
        <taxon>Chordata</taxon>
        <taxon>Craniata</taxon>
        <taxon>Vertebrata</taxon>
        <taxon>Euteleostomi</taxon>
        <taxon>Actinopterygii</taxon>
        <taxon>Neopterygii</taxon>
        <taxon>Teleostei</taxon>
        <taxon>Notacanthiformes</taxon>
        <taxon>Halosauridae</taxon>
        <taxon>Aldrovandia</taxon>
    </lineage>
</organism>
<accession>A0AAD7RPY5</accession>
<keyword evidence="3" id="KW-1185">Reference proteome</keyword>
<protein>
    <submittedName>
        <fullName evidence="2">Uncharacterized protein</fullName>
    </submittedName>
</protein>
<dbReference type="Proteomes" id="UP001221898">
    <property type="component" value="Unassembled WGS sequence"/>
</dbReference>
<evidence type="ECO:0000256" key="1">
    <source>
        <dbReference type="SAM" id="MobiDB-lite"/>
    </source>
</evidence>
<dbReference type="EMBL" id="JAINUG010000201">
    <property type="protein sequence ID" value="KAJ8388085.1"/>
    <property type="molecule type" value="Genomic_DNA"/>
</dbReference>
<reference evidence="2" key="1">
    <citation type="journal article" date="2023" name="Science">
        <title>Genome structures resolve the early diversification of teleost fishes.</title>
        <authorList>
            <person name="Parey E."/>
            <person name="Louis A."/>
            <person name="Montfort J."/>
            <person name="Bouchez O."/>
            <person name="Roques C."/>
            <person name="Iampietro C."/>
            <person name="Lluch J."/>
            <person name="Castinel A."/>
            <person name="Donnadieu C."/>
            <person name="Desvignes T."/>
            <person name="Floi Bucao C."/>
            <person name="Jouanno E."/>
            <person name="Wen M."/>
            <person name="Mejri S."/>
            <person name="Dirks R."/>
            <person name="Jansen H."/>
            <person name="Henkel C."/>
            <person name="Chen W.J."/>
            <person name="Zahm M."/>
            <person name="Cabau C."/>
            <person name="Klopp C."/>
            <person name="Thompson A.W."/>
            <person name="Robinson-Rechavi M."/>
            <person name="Braasch I."/>
            <person name="Lecointre G."/>
            <person name="Bobe J."/>
            <person name="Postlethwait J.H."/>
            <person name="Berthelot C."/>
            <person name="Roest Crollius H."/>
            <person name="Guiguen Y."/>
        </authorList>
    </citation>
    <scope>NUCLEOTIDE SEQUENCE</scope>
    <source>
        <strain evidence="2">NC1722</strain>
    </source>
</reference>
<comment type="caution">
    <text evidence="2">The sequence shown here is derived from an EMBL/GenBank/DDBJ whole genome shotgun (WGS) entry which is preliminary data.</text>
</comment>
<evidence type="ECO:0000313" key="3">
    <source>
        <dbReference type="Proteomes" id="UP001221898"/>
    </source>
</evidence>
<gene>
    <name evidence="2" type="ORF">AAFF_G00147030</name>
</gene>
<proteinExistence type="predicted"/>
<feature type="region of interest" description="Disordered" evidence="1">
    <location>
        <begin position="52"/>
        <end position="127"/>
    </location>
</feature>
<name>A0AAD7RPY5_9TELE</name>
<evidence type="ECO:0000313" key="2">
    <source>
        <dbReference type="EMBL" id="KAJ8388085.1"/>
    </source>
</evidence>
<sequence length="127" mass="12869">MMAIRGGAASCRRGGCQAVSADGVTPGVGPVSSDRVGPVSWIQGGEACHSGVPLWGLSSPTPGAGVGQGGGSPLPAEISPTRSHSCQETARPPRLGGRSVSSHSSTRKYLHSGNRKSMQHVLMNSPQ</sequence>